<keyword evidence="5" id="KW-0611">Plant defense</keyword>
<evidence type="ECO:0000256" key="8">
    <source>
        <dbReference type="SAM" id="MobiDB-lite"/>
    </source>
</evidence>
<dbReference type="Pfam" id="PF20160">
    <property type="entry name" value="C-JID"/>
    <property type="match status" value="1"/>
</dbReference>
<keyword evidence="9" id="KW-0472">Membrane</keyword>
<dbReference type="SMART" id="SM00255">
    <property type="entry name" value="TIR"/>
    <property type="match status" value="1"/>
</dbReference>
<proteinExistence type="predicted"/>
<dbReference type="SUPFAM" id="SSF46785">
    <property type="entry name" value="Winged helix' DNA-binding domain"/>
    <property type="match status" value="1"/>
</dbReference>
<evidence type="ECO:0000256" key="5">
    <source>
        <dbReference type="ARBA" id="ARBA00022821"/>
    </source>
</evidence>
<dbReference type="InterPro" id="IPR035897">
    <property type="entry name" value="Toll_tir_struct_dom_sf"/>
</dbReference>
<dbReference type="EMBL" id="OIVN01000756">
    <property type="protein sequence ID" value="SPC85075.1"/>
    <property type="molecule type" value="Genomic_DNA"/>
</dbReference>
<dbReference type="Gene3D" id="3.40.50.300">
    <property type="entry name" value="P-loop containing nucleotide triphosphate hydrolases"/>
    <property type="match status" value="1"/>
</dbReference>
<evidence type="ECO:0000256" key="7">
    <source>
        <dbReference type="ARBA" id="ARBA00047304"/>
    </source>
</evidence>
<dbReference type="PANTHER" id="PTHR11017:SF570">
    <property type="entry name" value="DISEASE RESISTANCE PROTEIN (TIR-NBS CLASS)-RELATED"/>
    <property type="match status" value="1"/>
</dbReference>
<dbReference type="PRINTS" id="PR00364">
    <property type="entry name" value="DISEASERSIST"/>
</dbReference>
<evidence type="ECO:0000256" key="2">
    <source>
        <dbReference type="ARBA" id="ARBA00022614"/>
    </source>
</evidence>
<dbReference type="EC" id="3.2.2.6" evidence="1"/>
<name>A0A2N9FD95_FAGSY</name>
<dbReference type="InterPro" id="IPR042197">
    <property type="entry name" value="Apaf_helical"/>
</dbReference>
<keyword evidence="9" id="KW-1133">Transmembrane helix</keyword>
<dbReference type="InterPro" id="IPR027417">
    <property type="entry name" value="P-loop_NTPase"/>
</dbReference>
<dbReference type="PROSITE" id="PS50104">
    <property type="entry name" value="TIR"/>
    <property type="match status" value="1"/>
</dbReference>
<feature type="domain" description="TIR" evidence="10">
    <location>
        <begin position="18"/>
        <end position="182"/>
    </location>
</feature>
<evidence type="ECO:0000313" key="11">
    <source>
        <dbReference type="EMBL" id="SPC85075.1"/>
    </source>
</evidence>
<feature type="region of interest" description="Disordered" evidence="8">
    <location>
        <begin position="1101"/>
        <end position="1137"/>
    </location>
</feature>
<dbReference type="InterPro" id="IPR000157">
    <property type="entry name" value="TIR_dom"/>
</dbReference>
<accession>A0A2N9FD95</accession>
<dbReference type="FunFam" id="3.40.50.10140:FF:000007">
    <property type="entry name" value="Disease resistance protein (TIR-NBS-LRR class)"/>
    <property type="match status" value="1"/>
</dbReference>
<dbReference type="Gene3D" id="3.40.50.10140">
    <property type="entry name" value="Toll/interleukin-1 receptor homology (TIR) domain"/>
    <property type="match status" value="1"/>
</dbReference>
<dbReference type="Gene3D" id="1.10.8.430">
    <property type="entry name" value="Helical domain of apoptotic protease-activating factors"/>
    <property type="match status" value="1"/>
</dbReference>
<dbReference type="SUPFAM" id="SSF52058">
    <property type="entry name" value="L domain-like"/>
    <property type="match status" value="1"/>
</dbReference>
<evidence type="ECO:0000256" key="6">
    <source>
        <dbReference type="ARBA" id="ARBA00023027"/>
    </source>
</evidence>
<keyword evidence="3" id="KW-0677">Repeat</keyword>
<feature type="transmembrane region" description="Helical" evidence="9">
    <location>
        <begin position="1424"/>
        <end position="1450"/>
    </location>
</feature>
<dbReference type="Pfam" id="PF23282">
    <property type="entry name" value="WHD_ROQ1"/>
    <property type="match status" value="1"/>
</dbReference>
<dbReference type="GO" id="GO:0043531">
    <property type="term" value="F:ADP binding"/>
    <property type="evidence" value="ECO:0007669"/>
    <property type="project" value="InterPro"/>
</dbReference>
<dbReference type="Gene3D" id="3.80.10.10">
    <property type="entry name" value="Ribonuclease Inhibitor"/>
    <property type="match status" value="2"/>
</dbReference>
<sequence>MALVPSKGASSSSFTHRWKYDVFLSFRGKDTRNGFTTYLYHALDQRGIHTFIDNNLPRGDKISAELLKTIKSSRISIIVFSENYASSAWCLAELAEIVECKNNGMLVRPVFYKVDPSEVRSQKGKFGEALAKHEEKFKDDKIVQRWREALHEAANISGWHYNESCTEFEFIQRIVEEISNSKSNWMPLFVAKYPVGINSRVEEIKLLLDIESNDVRMVGIYGLGGVGKTTIAKAIYNRISNHFEGNIFLENVRESERKEGIIKLQETLLFEFSRDRNLKVCNASRGTNMINESLCRKRVIIILDDVDKLDQVEKLLGKCDWFAFGSRIIITTRDKHLLANLGAAFGNSSSTYEVEGLDECEAIELFSEHAFGRNKPNEDYLNLTNQVIHYAKGLPLALEIMGADLYGRTKLEWKDTLAKYEKFPNSGIQEILKISYEGLDETERDIFLDIACFFKGHYMENVVDILEACDLYPKCGIQKLIDKCLVTVNQYNYLLMHELVQKMGREIVRQESPRNLGERSRLWYYEDVLEVLTENKGSDKIQGIMLCPPGEPRKVQFNDQFLKMKNLRLLIIRNVQSCGRLEYLPNGLRLLDWVGFPYSSLPATFYAKNLVSLKLSRSRIEKPLKQTSSSQTLTQVKFNFCEFIRELPDLSMAPNINILSLDDCKNLVEIHDSVGRLDKLEVLSLDNCTKLRILPSCLMMKSLRHFLLGKCSSLKKFPDISPEMKSLDCLYMAETGICELPPSFENLTGLKQLQFGNNLGVVREMIMGPQSSTTRYEFIVPGNEIPNWFNHKSVGSSISFWVGPGFPKFALCLVIGMDDDEFDCHVDISINGREQYFTYTDFSRFRPIRPQTSISSTHHTHAKGPVQGVENRGGAVTVGYDFCIDSKVFKLEFDGGRVDPYHIMERRGSFKGSLWTGIKEFSNSAALLTVAVVSWRLRSTIAEPIEAASEFRKAERVRGGQYLNFSFADLVTGLHAAPEPEPTRPLSDAVGLELIADLGFLFRWLRVVRWVSGWLLGWVSGWGWGCGVGFGVGVGWVRVGVGWVCGVGVGWGGFRGGGGGGGFGWGGLGGLRGGFGWLAGRSDTHNPMGLKDKEEVLSVDEGSGSGLARDSGRTDIPADGAQSPGVDSRPASPVAPQLGEVSSTLRLVIMDDRREILHTGPAAEADFEQDLEAVMAQEGAVVVKDAIEAPVRILETSPLAIVDGVVGEGPLSPLTCTPISMVGPSISPPRMEPLGDGVDALYQPSRWVAHQMNMFRKQVGVSINGHEVECLALLRKIEADRKPKKTNTSVRKTAKKGTRELRNLASSVNYGASFLELLSLSSVKGYGEDRLCWRGSSKEGFQVRSYYKKLLPPAGIAVPWKRIWKTNAPPRVAFFVWVAAMGRILTTDNLRRRHVMVLDWCCMCKENGESISHLLLHCSVAMEIWAFMFSIFGIQWVMPGGVLAFLTCWGDSCHSTRIRKVWDMVPPCVFWCIWWERNSRSFEGKERNLLEVKGTVLRTVLDWSKAAGIVSFSSVLDFLGFCIA</sequence>
<protein>
    <recommendedName>
        <fullName evidence="1">ADP-ribosyl cyclase/cyclic ADP-ribose hydrolase</fullName>
        <ecNumber evidence="1">3.2.2.6</ecNumber>
    </recommendedName>
</protein>
<dbReference type="InterPro" id="IPR058192">
    <property type="entry name" value="WHD_ROQ1-like"/>
</dbReference>
<comment type="catalytic activity">
    <reaction evidence="7">
        <text>NAD(+) + H2O = ADP-D-ribose + nicotinamide + H(+)</text>
        <dbReference type="Rhea" id="RHEA:16301"/>
        <dbReference type="ChEBI" id="CHEBI:15377"/>
        <dbReference type="ChEBI" id="CHEBI:15378"/>
        <dbReference type="ChEBI" id="CHEBI:17154"/>
        <dbReference type="ChEBI" id="CHEBI:57540"/>
        <dbReference type="ChEBI" id="CHEBI:57967"/>
        <dbReference type="EC" id="3.2.2.6"/>
    </reaction>
    <physiologicalReaction direction="left-to-right" evidence="7">
        <dbReference type="Rhea" id="RHEA:16302"/>
    </physiologicalReaction>
</comment>
<evidence type="ECO:0000256" key="4">
    <source>
        <dbReference type="ARBA" id="ARBA00022801"/>
    </source>
</evidence>
<dbReference type="Pfam" id="PF00931">
    <property type="entry name" value="NB-ARC"/>
    <property type="match status" value="1"/>
</dbReference>
<dbReference type="PANTHER" id="PTHR11017">
    <property type="entry name" value="LEUCINE-RICH REPEAT-CONTAINING PROTEIN"/>
    <property type="match status" value="1"/>
</dbReference>
<keyword evidence="4" id="KW-0378">Hydrolase</keyword>
<evidence type="ECO:0000256" key="3">
    <source>
        <dbReference type="ARBA" id="ARBA00022737"/>
    </source>
</evidence>
<dbReference type="GO" id="GO:0006952">
    <property type="term" value="P:defense response"/>
    <property type="evidence" value="ECO:0007669"/>
    <property type="project" value="UniProtKB-KW"/>
</dbReference>
<reference evidence="11" key="1">
    <citation type="submission" date="2018-02" db="EMBL/GenBank/DDBJ databases">
        <authorList>
            <person name="Cohen D.B."/>
            <person name="Kent A.D."/>
        </authorList>
    </citation>
    <scope>NUCLEOTIDE SEQUENCE</scope>
</reference>
<keyword evidence="9" id="KW-0812">Transmembrane</keyword>
<dbReference type="InterPro" id="IPR032675">
    <property type="entry name" value="LRR_dom_sf"/>
</dbReference>
<evidence type="ECO:0000256" key="1">
    <source>
        <dbReference type="ARBA" id="ARBA00011982"/>
    </source>
</evidence>
<dbReference type="GO" id="GO:0061809">
    <property type="term" value="F:NAD+ nucleosidase activity, cyclic ADP-ribose generating"/>
    <property type="evidence" value="ECO:0007669"/>
    <property type="project" value="UniProtKB-EC"/>
</dbReference>
<dbReference type="GO" id="GO:0007165">
    <property type="term" value="P:signal transduction"/>
    <property type="evidence" value="ECO:0007669"/>
    <property type="project" value="InterPro"/>
</dbReference>
<dbReference type="Pfam" id="PF13966">
    <property type="entry name" value="zf-RVT"/>
    <property type="match status" value="1"/>
</dbReference>
<dbReference type="Pfam" id="PF01582">
    <property type="entry name" value="TIR"/>
    <property type="match status" value="1"/>
</dbReference>
<gene>
    <name evidence="11" type="ORF">FSB_LOCUS12957</name>
</gene>
<dbReference type="InterPro" id="IPR036390">
    <property type="entry name" value="WH_DNA-bd_sf"/>
</dbReference>
<dbReference type="InterPro" id="IPR044974">
    <property type="entry name" value="Disease_R_plants"/>
</dbReference>
<dbReference type="InterPro" id="IPR002182">
    <property type="entry name" value="NB-ARC"/>
</dbReference>
<organism evidence="11">
    <name type="scientific">Fagus sylvatica</name>
    <name type="common">Beechnut</name>
    <dbReference type="NCBI Taxonomy" id="28930"/>
    <lineage>
        <taxon>Eukaryota</taxon>
        <taxon>Viridiplantae</taxon>
        <taxon>Streptophyta</taxon>
        <taxon>Embryophyta</taxon>
        <taxon>Tracheophyta</taxon>
        <taxon>Spermatophyta</taxon>
        <taxon>Magnoliopsida</taxon>
        <taxon>eudicotyledons</taxon>
        <taxon>Gunneridae</taxon>
        <taxon>Pentapetalae</taxon>
        <taxon>rosids</taxon>
        <taxon>fabids</taxon>
        <taxon>Fagales</taxon>
        <taxon>Fagaceae</taxon>
        <taxon>Fagus</taxon>
    </lineage>
</organism>
<dbReference type="SUPFAM" id="SSF52200">
    <property type="entry name" value="Toll/Interleukin receptor TIR domain"/>
    <property type="match status" value="1"/>
</dbReference>
<keyword evidence="6" id="KW-0520">NAD</keyword>
<dbReference type="InterPro" id="IPR026960">
    <property type="entry name" value="RVT-Znf"/>
</dbReference>
<keyword evidence="2" id="KW-0433">Leucine-rich repeat</keyword>
<evidence type="ECO:0000256" key="9">
    <source>
        <dbReference type="SAM" id="Phobius"/>
    </source>
</evidence>
<evidence type="ECO:0000259" key="10">
    <source>
        <dbReference type="PROSITE" id="PS50104"/>
    </source>
</evidence>
<dbReference type="InterPro" id="IPR045344">
    <property type="entry name" value="C-JID"/>
</dbReference>
<dbReference type="SUPFAM" id="SSF52540">
    <property type="entry name" value="P-loop containing nucleoside triphosphate hydrolases"/>
    <property type="match status" value="1"/>
</dbReference>